<evidence type="ECO:0000313" key="1">
    <source>
        <dbReference type="EMBL" id="BBG29001.1"/>
    </source>
</evidence>
<dbReference type="Proteomes" id="UP000267342">
    <property type="component" value="Chromosome"/>
</dbReference>
<dbReference type="KEGG" id="zpl:ZBT109_0203"/>
<reference evidence="1 2" key="1">
    <citation type="submission" date="2018-09" db="EMBL/GenBank/DDBJ databases">
        <title>Zymobacter palmae IAM14233 (=T109) whole genome analysis.</title>
        <authorList>
            <person name="Yanase H."/>
        </authorList>
    </citation>
    <scope>NUCLEOTIDE SEQUENCE [LARGE SCALE GENOMIC DNA]</scope>
    <source>
        <strain evidence="1 2">IAM14233</strain>
    </source>
</reference>
<dbReference type="EMBL" id="AP018933">
    <property type="protein sequence ID" value="BBG29001.1"/>
    <property type="molecule type" value="Genomic_DNA"/>
</dbReference>
<organism evidence="1 2">
    <name type="scientific">Zymobacter palmae</name>
    <dbReference type="NCBI Taxonomy" id="33074"/>
    <lineage>
        <taxon>Bacteria</taxon>
        <taxon>Pseudomonadati</taxon>
        <taxon>Pseudomonadota</taxon>
        <taxon>Gammaproteobacteria</taxon>
        <taxon>Oceanospirillales</taxon>
        <taxon>Halomonadaceae</taxon>
        <taxon>Zymobacter group</taxon>
        <taxon>Zymobacter</taxon>
    </lineage>
</organism>
<evidence type="ECO:0000313" key="2">
    <source>
        <dbReference type="Proteomes" id="UP000267342"/>
    </source>
</evidence>
<keyword evidence="2" id="KW-1185">Reference proteome</keyword>
<name>A0A348HBJ9_9GAMM</name>
<gene>
    <name evidence="1" type="ORF">ZBT109_0203</name>
</gene>
<protein>
    <submittedName>
        <fullName evidence="1">Type I site-specific restriction-modification</fullName>
    </submittedName>
</protein>
<dbReference type="AlphaFoldDB" id="A0A348HBJ9"/>
<proteinExistence type="predicted"/>
<sequence length="81" mass="9568">MDNLHMREDYDNDSFRVISFEEMHRYAHEEGVVSADKMALIMTTDMGFTHCYRNDTAQRYEICNTADLDQQQADSTLVRLR</sequence>
<accession>A0A348HBJ9</accession>